<protein>
    <submittedName>
        <fullName evidence="1">Uncharacterized protein</fullName>
    </submittedName>
</protein>
<dbReference type="Proteomes" id="UP001154282">
    <property type="component" value="Unassembled WGS sequence"/>
</dbReference>
<keyword evidence="2" id="KW-1185">Reference proteome</keyword>
<accession>A0AAV0HAQ3</accession>
<proteinExistence type="predicted"/>
<organism evidence="1 2">
    <name type="scientific">Linum tenue</name>
    <dbReference type="NCBI Taxonomy" id="586396"/>
    <lineage>
        <taxon>Eukaryota</taxon>
        <taxon>Viridiplantae</taxon>
        <taxon>Streptophyta</taxon>
        <taxon>Embryophyta</taxon>
        <taxon>Tracheophyta</taxon>
        <taxon>Spermatophyta</taxon>
        <taxon>Magnoliopsida</taxon>
        <taxon>eudicotyledons</taxon>
        <taxon>Gunneridae</taxon>
        <taxon>Pentapetalae</taxon>
        <taxon>rosids</taxon>
        <taxon>fabids</taxon>
        <taxon>Malpighiales</taxon>
        <taxon>Linaceae</taxon>
        <taxon>Linum</taxon>
    </lineage>
</organism>
<dbReference type="AlphaFoldDB" id="A0AAV0HAQ3"/>
<evidence type="ECO:0000313" key="2">
    <source>
        <dbReference type="Proteomes" id="UP001154282"/>
    </source>
</evidence>
<dbReference type="PANTHER" id="PTHR35631">
    <property type="entry name" value="OS08G0114150 PROTEIN"/>
    <property type="match status" value="1"/>
</dbReference>
<evidence type="ECO:0000313" key="1">
    <source>
        <dbReference type="EMBL" id="CAI0382390.1"/>
    </source>
</evidence>
<dbReference type="EMBL" id="CAMGYJ010000002">
    <property type="protein sequence ID" value="CAI0382390.1"/>
    <property type="molecule type" value="Genomic_DNA"/>
</dbReference>
<gene>
    <name evidence="1" type="ORF">LITE_LOCUS3546</name>
</gene>
<comment type="caution">
    <text evidence="1">The sequence shown here is derived from an EMBL/GenBank/DDBJ whole genome shotgun (WGS) entry which is preliminary data.</text>
</comment>
<dbReference type="PANTHER" id="PTHR35631:SF15">
    <property type="entry name" value="OS08G0114175 PROTEIN"/>
    <property type="match status" value="1"/>
</dbReference>
<reference evidence="1" key="1">
    <citation type="submission" date="2022-08" db="EMBL/GenBank/DDBJ databases">
        <authorList>
            <person name="Gutierrez-Valencia J."/>
        </authorList>
    </citation>
    <scope>NUCLEOTIDE SEQUENCE</scope>
</reference>
<sequence length="51" mass="5719">MTALLQAQFIPFSAFWLRSSVVSVLISLISDTWVNGPHDIKLIFIGGEVHY</sequence>
<name>A0AAV0HAQ3_9ROSI</name>